<evidence type="ECO:0000256" key="1">
    <source>
        <dbReference type="SAM" id="MobiDB-lite"/>
    </source>
</evidence>
<sequence>MSMRFSSFRPQRKRETRESKRQPPAILTITTEVSTITSGPGSRAARAEWVIDVKGLLDTLASFIKTQNARPQQDRHSRLPWHLWGPSNAYSLCQEKDREEWDQRKMNSSSYFIHTLRPTESLNESEVEFECVPDKLEVFTLLPKRVPPRLPPGFRSYARFRGWKGSEGFPVYKSEEEKNSCQSRLEMRRVLDLHVAPWMFAGTVLLDDWGRFYFLEQASKKEQLEISTRITMNYYYYLL</sequence>
<evidence type="ECO:0000313" key="2">
    <source>
        <dbReference type="EMBL" id="KAK7436541.1"/>
    </source>
</evidence>
<evidence type="ECO:0000313" key="3">
    <source>
        <dbReference type="EMBL" id="KAK7472257.1"/>
    </source>
</evidence>
<dbReference type="Proteomes" id="UP001498398">
    <property type="component" value="Unassembled WGS sequence"/>
</dbReference>
<organism evidence="2 4">
    <name type="scientific">Marasmiellus scandens</name>
    <dbReference type="NCBI Taxonomy" id="2682957"/>
    <lineage>
        <taxon>Eukaryota</taxon>
        <taxon>Fungi</taxon>
        <taxon>Dikarya</taxon>
        <taxon>Basidiomycota</taxon>
        <taxon>Agaricomycotina</taxon>
        <taxon>Agaricomycetes</taxon>
        <taxon>Agaricomycetidae</taxon>
        <taxon>Agaricales</taxon>
        <taxon>Marasmiineae</taxon>
        <taxon>Omphalotaceae</taxon>
        <taxon>Marasmiellus</taxon>
    </lineage>
</organism>
<feature type="region of interest" description="Disordered" evidence="1">
    <location>
        <begin position="1"/>
        <end position="25"/>
    </location>
</feature>
<reference evidence="2 4" key="1">
    <citation type="submission" date="2024-01" db="EMBL/GenBank/DDBJ databases">
        <title>A draft genome for the cacao thread blight pathogen Marasmiellus scandens.</title>
        <authorList>
            <person name="Baruah I.K."/>
            <person name="Leung J."/>
            <person name="Bukari Y."/>
            <person name="Amoako-Attah I."/>
            <person name="Meinhardt L.W."/>
            <person name="Bailey B.A."/>
            <person name="Cohen S.P."/>
        </authorList>
    </citation>
    <scope>NUCLEOTIDE SEQUENCE [LARGE SCALE GENOMIC DNA]</scope>
    <source>
        <strain evidence="2 4">GH-19</strain>
    </source>
</reference>
<proteinExistence type="predicted"/>
<accession>A0ABR1IMD6</accession>
<comment type="caution">
    <text evidence="2">The sequence shown here is derived from an EMBL/GenBank/DDBJ whole genome shotgun (WGS) entry which is preliminary data.</text>
</comment>
<dbReference type="EMBL" id="JBANRG010000001">
    <property type="protein sequence ID" value="KAK7472257.1"/>
    <property type="molecule type" value="Genomic_DNA"/>
</dbReference>
<gene>
    <name evidence="3" type="ORF">VKT23_000378</name>
    <name evidence="2" type="ORF">VKT23_019095</name>
</gene>
<dbReference type="EMBL" id="JBANRG010000093">
    <property type="protein sequence ID" value="KAK7436541.1"/>
    <property type="molecule type" value="Genomic_DNA"/>
</dbReference>
<evidence type="ECO:0000313" key="4">
    <source>
        <dbReference type="Proteomes" id="UP001498398"/>
    </source>
</evidence>
<name>A0ABR1IMD6_9AGAR</name>
<protein>
    <submittedName>
        <fullName evidence="2">Uncharacterized protein</fullName>
    </submittedName>
</protein>
<keyword evidence="4" id="KW-1185">Reference proteome</keyword>